<name>A0A6N8SPJ6_9HYPH</name>
<dbReference type="Pfam" id="PF00501">
    <property type="entry name" value="AMP-binding"/>
    <property type="match status" value="1"/>
</dbReference>
<evidence type="ECO:0000256" key="1">
    <source>
        <dbReference type="SAM" id="Phobius"/>
    </source>
</evidence>
<comment type="caution">
    <text evidence="3">The sequence shown here is derived from an EMBL/GenBank/DDBJ whole genome shotgun (WGS) entry which is preliminary data.</text>
</comment>
<dbReference type="PANTHER" id="PTHR43767:SF10">
    <property type="entry name" value="SURFACTIN SYNTHASE SUBUNIT 1"/>
    <property type="match status" value="1"/>
</dbReference>
<dbReference type="Proteomes" id="UP000435802">
    <property type="component" value="Unassembled WGS sequence"/>
</dbReference>
<keyword evidence="1" id="KW-1133">Transmembrane helix</keyword>
<dbReference type="InterPro" id="IPR006162">
    <property type="entry name" value="Ppantetheine_attach_site"/>
</dbReference>
<evidence type="ECO:0000313" key="4">
    <source>
        <dbReference type="Proteomes" id="UP000435802"/>
    </source>
</evidence>
<dbReference type="PROSITE" id="PS00012">
    <property type="entry name" value="PHOSPHOPANTETHEINE"/>
    <property type="match status" value="1"/>
</dbReference>
<dbReference type="Gene3D" id="3.40.50.12780">
    <property type="entry name" value="N-terminal domain of ligase-like"/>
    <property type="match status" value="1"/>
</dbReference>
<keyword evidence="1" id="KW-0812">Transmembrane</keyword>
<feature type="transmembrane region" description="Helical" evidence="1">
    <location>
        <begin position="749"/>
        <end position="765"/>
    </location>
</feature>
<dbReference type="SUPFAM" id="SSF56801">
    <property type="entry name" value="Acetyl-CoA synthetase-like"/>
    <property type="match status" value="1"/>
</dbReference>
<sequence>MSLSFIQKFAARGDRPALVFPGHRTVTYAELARRITSRAALFGYGRRLVAIEAGTCEHAIITYLAALAAGHAVALLPPGQPALLDRFCDDFRPETTCRSIDGRWRTDADTHLDPAPLHADLALLLSTSGSTGVSKSVRLSASALEANTRSIASYLALSEADRGLLMLPLHYSYGLSVLNSHLAVGASLFVPRHSVLDAGFAEDLADHGVTNIAGVPFSYELFERIGLRERHLPLLRFMTVAGGRLSPDLITRYRRHMEDRLFVMYGQTEATARIAYMPPERLTGHEDCIGMAIPGGRLSLVGEDGEEITGQGISGELVYSGPNVMMGYAAGRDDLAQDHTIKDLKTGDLAERTDDGFFRIVGRLKRFSKIAGLRIAHDAIEQAFARDGLDVVVTGTDSQLTAFFTGAAREEDVRAKLAGASGLALLHVAARRIPALPRTANGKIDYAVLTALSSREEPASGGVREAFRRAFFPKAIAETDSFATLGGDSLRFVELSVGLERTLGALPEGWERMTVGALSAREPQAAAKPRIGIDIPLRVIAILLVVLHHEMLWPIPGGSALMLVLVGFSLARFQPGNFSRGDRKALLRPLMTVLVPYAGLLVGYAAAWGEVPWASVFLVGNFGFADPDRHTMLPYLYWFVELFTQVLLIFTGLSFLPKARAAVAQNPFGAGLFVLGLAVAVRFVAPFFIDIGNRQIFTLYWNVYLVALGWCAFHAPGPRSRTLLSGFAAVLFFVLGFVDGVWIGTTIKYLVVFAGFLALVHLPSLALPRWLFIGLMPTAAASYHIYLFHRLVPDVMMVPLHGTAIAPALFHATAIVGGLALGIAVWFVQRTIIRRLSALRARAPDSVVNVARDYTTLATRR</sequence>
<organism evidence="3 4">
    <name type="scientific">Shinella kummerowiae</name>
    <dbReference type="NCBI Taxonomy" id="417745"/>
    <lineage>
        <taxon>Bacteria</taxon>
        <taxon>Pseudomonadati</taxon>
        <taxon>Pseudomonadota</taxon>
        <taxon>Alphaproteobacteria</taxon>
        <taxon>Hyphomicrobiales</taxon>
        <taxon>Rhizobiaceae</taxon>
        <taxon>Shinella</taxon>
    </lineage>
</organism>
<feature type="transmembrane region" description="Helical" evidence="1">
    <location>
        <begin position="585"/>
        <end position="607"/>
    </location>
</feature>
<proteinExistence type="predicted"/>
<dbReference type="AlphaFoldDB" id="A0A6N8SPJ6"/>
<reference evidence="3 4" key="1">
    <citation type="submission" date="2019-12" db="EMBL/GenBank/DDBJ databases">
        <title>Shinella kummerowiae sp. nov., a symbiotic bacterium isolated from root nodules of the herbal legume Kummerowia stipulacea.</title>
        <authorList>
            <person name="Gao J."/>
        </authorList>
    </citation>
    <scope>NUCLEOTIDE SEQUENCE [LARGE SCALE GENOMIC DNA]</scope>
    <source>
        <strain evidence="3 4">CCBAU 25048</strain>
    </source>
</reference>
<accession>A0A6N8SPJ6</accession>
<dbReference type="InterPro" id="IPR042099">
    <property type="entry name" value="ANL_N_sf"/>
</dbReference>
<feature type="transmembrane region" description="Helical" evidence="1">
    <location>
        <begin position="808"/>
        <end position="828"/>
    </location>
</feature>
<dbReference type="OrthoDB" id="9803968at2"/>
<dbReference type="InterPro" id="IPR050237">
    <property type="entry name" value="ATP-dep_AMP-bd_enzyme"/>
</dbReference>
<dbReference type="EMBL" id="WUMK01000016">
    <property type="protein sequence ID" value="MXN49126.1"/>
    <property type="molecule type" value="Genomic_DNA"/>
</dbReference>
<dbReference type="RefSeq" id="WP_160862610.1">
    <property type="nucleotide sequence ID" value="NZ_JAODWE010000020.1"/>
</dbReference>
<feature type="transmembrane region" description="Helical" evidence="1">
    <location>
        <begin position="722"/>
        <end position="743"/>
    </location>
</feature>
<dbReference type="PANTHER" id="PTHR43767">
    <property type="entry name" value="LONG-CHAIN-FATTY-ACID--COA LIGASE"/>
    <property type="match status" value="1"/>
</dbReference>
<evidence type="ECO:0000313" key="3">
    <source>
        <dbReference type="EMBL" id="MXN49126.1"/>
    </source>
</evidence>
<evidence type="ECO:0000259" key="2">
    <source>
        <dbReference type="Pfam" id="PF00501"/>
    </source>
</evidence>
<gene>
    <name evidence="3" type="ORF">GR138_28385</name>
</gene>
<feature type="transmembrane region" description="Helical" evidence="1">
    <location>
        <begin position="635"/>
        <end position="656"/>
    </location>
</feature>
<feature type="domain" description="AMP-dependent synthetase/ligase" evidence="2">
    <location>
        <begin position="112"/>
        <end position="328"/>
    </location>
</feature>
<feature type="transmembrane region" description="Helical" evidence="1">
    <location>
        <begin position="555"/>
        <end position="573"/>
    </location>
</feature>
<feature type="transmembrane region" description="Helical" evidence="1">
    <location>
        <begin position="668"/>
        <end position="689"/>
    </location>
</feature>
<protein>
    <submittedName>
        <fullName evidence="3">AMP-binding protein</fullName>
    </submittedName>
</protein>
<keyword evidence="1" id="KW-0472">Membrane</keyword>
<keyword evidence="4" id="KW-1185">Reference proteome</keyword>
<dbReference type="InterPro" id="IPR000873">
    <property type="entry name" value="AMP-dep_synth/lig_dom"/>
</dbReference>